<reference evidence="11" key="1">
    <citation type="submission" date="2015-10" db="EMBL/GenBank/DDBJ databases">
        <authorList>
            <person name="Regsiter A."/>
            <person name="william w."/>
        </authorList>
    </citation>
    <scope>NUCLEOTIDE SEQUENCE [LARGE SCALE GENOMIC DNA]</scope>
</reference>
<dbReference type="OrthoDB" id="146908at2"/>
<dbReference type="PROSITE" id="PS50005">
    <property type="entry name" value="TPR"/>
    <property type="match status" value="3"/>
</dbReference>
<dbReference type="PANTHER" id="PTHR44835:SF1">
    <property type="entry name" value="PROTEIN O-GLCNAC TRANSFERASE"/>
    <property type="match status" value="1"/>
</dbReference>
<feature type="repeat" description="TPR" evidence="8">
    <location>
        <begin position="231"/>
        <end position="264"/>
    </location>
</feature>
<dbReference type="Gene3D" id="3.40.50.11380">
    <property type="match status" value="1"/>
</dbReference>
<organism evidence="10 11">
    <name type="scientific">Planktothrix tepida PCC 9214</name>
    <dbReference type="NCBI Taxonomy" id="671072"/>
    <lineage>
        <taxon>Bacteria</taxon>
        <taxon>Bacillati</taxon>
        <taxon>Cyanobacteriota</taxon>
        <taxon>Cyanophyceae</taxon>
        <taxon>Oscillatoriophycideae</taxon>
        <taxon>Oscillatoriales</taxon>
        <taxon>Microcoleaceae</taxon>
        <taxon>Planktothrix</taxon>
    </lineage>
</organism>
<dbReference type="Pfam" id="PF13432">
    <property type="entry name" value="TPR_16"/>
    <property type="match status" value="2"/>
</dbReference>
<dbReference type="PROSITE" id="PS50293">
    <property type="entry name" value="TPR_REGION"/>
    <property type="match status" value="1"/>
</dbReference>
<proteinExistence type="inferred from homology"/>
<dbReference type="InterPro" id="IPR029489">
    <property type="entry name" value="OGT/SEC/SPY_C"/>
</dbReference>
<dbReference type="SUPFAM" id="SSF53756">
    <property type="entry name" value="UDP-Glycosyltransferase/glycogen phosphorylase"/>
    <property type="match status" value="1"/>
</dbReference>
<feature type="repeat" description="TPR" evidence="8">
    <location>
        <begin position="112"/>
        <end position="145"/>
    </location>
</feature>
<protein>
    <recommendedName>
        <fullName evidence="3">protein O-GlcNAc transferase</fullName>
        <ecNumber evidence="3">2.4.1.255</ecNumber>
    </recommendedName>
</protein>
<evidence type="ECO:0000256" key="4">
    <source>
        <dbReference type="ARBA" id="ARBA00022676"/>
    </source>
</evidence>
<keyword evidence="11" id="KW-1185">Reference proteome</keyword>
<dbReference type="GO" id="GO:0006396">
    <property type="term" value="P:RNA processing"/>
    <property type="evidence" value="ECO:0007669"/>
    <property type="project" value="InterPro"/>
</dbReference>
<dbReference type="GO" id="GO:0097363">
    <property type="term" value="F:protein O-acetylglucosaminyltransferase activity"/>
    <property type="evidence" value="ECO:0007669"/>
    <property type="project" value="UniProtKB-EC"/>
</dbReference>
<feature type="domain" description="O-GlcNAc transferase C-terminal" evidence="9">
    <location>
        <begin position="399"/>
        <end position="546"/>
    </location>
</feature>
<sequence length="765" mass="88131">MNDQGLTIKNQRLYAEALALEQAGYLQEAEAKYQQLLELDENQVEGWDGLSRVYFDLAQYDAALDALDCCLRLEGTQGYHYYRLSLIWEKLGNITEAILAYQTGIELDADASEGCLKLGDVWAELGELESAELYYQKAIERQPYQVTGYLKLGNLFLGKNQYDDAIALYQTGLNLHPHDSDLLYQMGLVLTVHQNTESANLYFGLAAESQHRYETAIQFYHTILQNSEGKVEIYLKLGNCYQRLEQWEKAVNIYEQGLQRFPDEMELYLALISAWQNLGETQNALQIAQQAVVRFPNQIAVKLAKQSLLPILYNQFEEVEAYRQLFTQELTSLIAETDLEQLEVRQQALTAIGRGTHFYLQYQGYNDLELQQQYGKWVHQVMKANYPEWANPLSLPPLKSDQKIKIGYISPHLTWHTVGLVFLGWLRDCDRSQFEIYCYFTGEEADQITDLFDLYSDQFYHINSNLETIVEQILADELDIIVFLDIGMCPQLTQIAGLRLAPIQCAAWGHPVTTGLPTIDYFISAELLEPEDAENHYSERLIRLPNLGINYSKYLSPETLKNRLNFGLKQDAVLYLSCQSLFKYLPDFDKLLVEISKQVKSAQFVFLAHWNPAITEKFRQRLKRIFAKASLDIDEYCIILPRLDKEDYLQLNTLADIGLDSIQFTGFLTTLDSLSCGLPLVTCEGKWMRSRQSMGILHRLGITETIAKNREEYIKIAIELGLNPDWRLAIQEKIKQNIEKLYEDKSCVQALEEFYQQTVQSLNSF</sequence>
<gene>
    <name evidence="10" type="ORF">PL9214650456</name>
</gene>
<dbReference type="InterPro" id="IPR003107">
    <property type="entry name" value="HAT"/>
</dbReference>
<dbReference type="EMBL" id="CZDF01000172">
    <property type="protein sequence ID" value="CUR35017.1"/>
    <property type="molecule type" value="Genomic_DNA"/>
</dbReference>
<evidence type="ECO:0000313" key="10">
    <source>
        <dbReference type="EMBL" id="CUR35017.1"/>
    </source>
</evidence>
<dbReference type="Gene3D" id="3.40.50.2000">
    <property type="entry name" value="Glycogen Phosphorylase B"/>
    <property type="match status" value="1"/>
</dbReference>
<keyword evidence="7 8" id="KW-0802">TPR repeat</keyword>
<dbReference type="Proteomes" id="UP000184315">
    <property type="component" value="Unassembled WGS sequence"/>
</dbReference>
<dbReference type="InterPro" id="IPR011990">
    <property type="entry name" value="TPR-like_helical_dom_sf"/>
</dbReference>
<dbReference type="Pfam" id="PF14559">
    <property type="entry name" value="TPR_19"/>
    <property type="match status" value="1"/>
</dbReference>
<keyword evidence="4" id="KW-0328">Glycosyltransferase</keyword>
<feature type="domain" description="O-GlcNAc transferase C-terminal" evidence="9">
    <location>
        <begin position="560"/>
        <end position="737"/>
    </location>
</feature>
<dbReference type="Pfam" id="PF13844">
    <property type="entry name" value="Glyco_transf_41"/>
    <property type="match status" value="2"/>
</dbReference>
<dbReference type="EC" id="2.4.1.255" evidence="3"/>
<dbReference type="Gene3D" id="1.25.40.10">
    <property type="entry name" value="Tetratricopeptide repeat domain"/>
    <property type="match status" value="3"/>
</dbReference>
<evidence type="ECO:0000256" key="2">
    <source>
        <dbReference type="ARBA" id="ARBA00005386"/>
    </source>
</evidence>
<feature type="repeat" description="TPR" evidence="8">
    <location>
        <begin position="146"/>
        <end position="179"/>
    </location>
</feature>
<evidence type="ECO:0000256" key="6">
    <source>
        <dbReference type="ARBA" id="ARBA00022737"/>
    </source>
</evidence>
<comment type="similarity">
    <text evidence="2">Belongs to the glycosyltransferase 41 family. O-GlcNAc transferase subfamily.</text>
</comment>
<dbReference type="SMART" id="SM00028">
    <property type="entry name" value="TPR"/>
    <property type="match status" value="8"/>
</dbReference>
<evidence type="ECO:0000256" key="5">
    <source>
        <dbReference type="ARBA" id="ARBA00022679"/>
    </source>
</evidence>
<dbReference type="RefSeq" id="WP_083580177.1">
    <property type="nucleotide sequence ID" value="NZ_LN889813.1"/>
</dbReference>
<dbReference type="InterPro" id="IPR019734">
    <property type="entry name" value="TPR_rpt"/>
</dbReference>
<evidence type="ECO:0000256" key="7">
    <source>
        <dbReference type="ARBA" id="ARBA00022803"/>
    </source>
</evidence>
<dbReference type="SMART" id="SM00386">
    <property type="entry name" value="HAT"/>
    <property type="match status" value="2"/>
</dbReference>
<dbReference type="PANTHER" id="PTHR44835">
    <property type="entry name" value="UDP-N-ACETYLGLUCOSAMINE--PEPTIDE N-ACETYLGLUCOSAMINYLTRANSFERASE SPINDLY-RELATED"/>
    <property type="match status" value="1"/>
</dbReference>
<dbReference type="AlphaFoldDB" id="A0A1J1LTZ7"/>
<dbReference type="SUPFAM" id="SSF48452">
    <property type="entry name" value="TPR-like"/>
    <property type="match status" value="1"/>
</dbReference>
<name>A0A1J1LTZ7_9CYAN</name>
<dbReference type="STRING" id="671072.PL9214650456"/>
<evidence type="ECO:0000259" key="9">
    <source>
        <dbReference type="Pfam" id="PF13844"/>
    </source>
</evidence>
<evidence type="ECO:0000256" key="3">
    <source>
        <dbReference type="ARBA" id="ARBA00011970"/>
    </source>
</evidence>
<keyword evidence="5" id="KW-0808">Transferase</keyword>
<evidence type="ECO:0000313" key="11">
    <source>
        <dbReference type="Proteomes" id="UP000184315"/>
    </source>
</evidence>
<evidence type="ECO:0000256" key="8">
    <source>
        <dbReference type="PROSITE-ProRule" id="PRU00339"/>
    </source>
</evidence>
<dbReference type="InterPro" id="IPR051939">
    <property type="entry name" value="Glycosyltr_41/O-GlcNAc_trsf"/>
</dbReference>
<evidence type="ECO:0000256" key="1">
    <source>
        <dbReference type="ARBA" id="ARBA00004922"/>
    </source>
</evidence>
<accession>A0A1J1LTZ7</accession>
<keyword evidence="6" id="KW-0677">Repeat</keyword>
<comment type="pathway">
    <text evidence="1">Protein modification; protein glycosylation.</text>
</comment>